<comment type="caution">
    <text evidence="5">The sequence shown here is derived from an EMBL/GenBank/DDBJ whole genome shotgun (WGS) entry which is preliminary data.</text>
</comment>
<evidence type="ECO:0000313" key="6">
    <source>
        <dbReference type="Proteomes" id="UP000051139"/>
    </source>
</evidence>
<evidence type="ECO:0000256" key="2">
    <source>
        <dbReference type="ARBA" id="ARBA00023002"/>
    </source>
</evidence>
<sequence>MKTIYQTDFSGIDGLALAEIARPIVPVNGILIKMTMLPVVPSDWKRELDPHATAEAAAKLPRTIGIGGVGRVVEVGEQQDQALMNRRVLIMNPKGSYSEYVVMTQREFVFPLPDAVSDEQAAALTAGPGTALTLVQAIHERAVNNVVITGANSVIGLVLLQQLSDFSGHIWPIVSSASQAYFRQQRPTDVCYTVTSLPVLTETTVVIDLAGSEELLQRLRTWMPAVPVISIALTESDVIDNLTFVHEEFNAAGYRQFICQIAAHELVIPVDRQFLFTQVKEAQRYAKMSHSRGRVLVTLTSKETIND</sequence>
<protein>
    <submittedName>
        <fullName evidence="5">NADPH quinone reductase or related Zn-dependent oxidoreductase</fullName>
    </submittedName>
</protein>
<dbReference type="EMBL" id="JQCB01000001">
    <property type="protein sequence ID" value="KRN97273.1"/>
    <property type="molecule type" value="Genomic_DNA"/>
</dbReference>
<accession>A0A0R2L656</accession>
<dbReference type="PANTHER" id="PTHR48106:SF18">
    <property type="entry name" value="QUINONE OXIDOREDUCTASE PIG3"/>
    <property type="match status" value="1"/>
</dbReference>
<evidence type="ECO:0000313" key="5">
    <source>
        <dbReference type="EMBL" id="KRN97273.1"/>
    </source>
</evidence>
<gene>
    <name evidence="5" type="ORF">IV55_GL000201</name>
    <name evidence="4" type="ORF">LSI01_08950</name>
</gene>
<dbReference type="InterPro" id="IPR013154">
    <property type="entry name" value="ADH-like_N"/>
</dbReference>
<reference evidence="5 6" key="1">
    <citation type="journal article" date="2015" name="Genome Announc.">
        <title>Expanding the biotechnology potential of lactobacilli through comparative genomics of 213 strains and associated genera.</title>
        <authorList>
            <person name="Sun Z."/>
            <person name="Harris H.M."/>
            <person name="McCann A."/>
            <person name="Guo C."/>
            <person name="Argimon S."/>
            <person name="Zhang W."/>
            <person name="Yang X."/>
            <person name="Jeffery I.B."/>
            <person name="Cooney J.C."/>
            <person name="Kagawa T.F."/>
            <person name="Liu W."/>
            <person name="Song Y."/>
            <person name="Salvetti E."/>
            <person name="Wrobel A."/>
            <person name="Rasinkangas P."/>
            <person name="Parkhill J."/>
            <person name="Rea M.C."/>
            <person name="O'Sullivan O."/>
            <person name="Ritari J."/>
            <person name="Douillard F.P."/>
            <person name="Paul Ross R."/>
            <person name="Yang R."/>
            <person name="Briner A.E."/>
            <person name="Felis G.E."/>
            <person name="de Vos W.M."/>
            <person name="Barrangou R."/>
            <person name="Klaenhammer T.R."/>
            <person name="Caufield P.W."/>
            <person name="Cui Y."/>
            <person name="Zhang H."/>
            <person name="O'Toole P.W."/>
        </authorList>
    </citation>
    <scope>NUCLEOTIDE SEQUENCE [LARGE SCALE GENOMIC DNA]</scope>
    <source>
        <strain evidence="5 6">DSM 22696</strain>
    </source>
</reference>
<dbReference type="Gene3D" id="3.40.50.720">
    <property type="entry name" value="NAD(P)-binding Rossmann-like Domain"/>
    <property type="match status" value="1"/>
</dbReference>
<dbReference type="PATRIC" id="fig|348151.3.peg.204"/>
<dbReference type="Proteomes" id="UP000321429">
    <property type="component" value="Unassembled WGS sequence"/>
</dbReference>
<dbReference type="STRING" id="348151.IV55_GL000201"/>
<feature type="domain" description="Alcohol dehydrogenase-like N-terminal" evidence="3">
    <location>
        <begin position="30"/>
        <end position="114"/>
    </location>
</feature>
<dbReference type="InterPro" id="IPR036291">
    <property type="entry name" value="NAD(P)-bd_dom_sf"/>
</dbReference>
<dbReference type="SUPFAM" id="SSF51735">
    <property type="entry name" value="NAD(P)-binding Rossmann-fold domains"/>
    <property type="match status" value="1"/>
</dbReference>
<dbReference type="Pfam" id="PF08240">
    <property type="entry name" value="ADH_N"/>
    <property type="match status" value="1"/>
</dbReference>
<dbReference type="SUPFAM" id="SSF50129">
    <property type="entry name" value="GroES-like"/>
    <property type="match status" value="1"/>
</dbReference>
<dbReference type="GO" id="GO:0070402">
    <property type="term" value="F:NADPH binding"/>
    <property type="evidence" value="ECO:0007669"/>
    <property type="project" value="TreeGrafter"/>
</dbReference>
<evidence type="ECO:0000313" key="7">
    <source>
        <dbReference type="Proteomes" id="UP000321429"/>
    </source>
</evidence>
<dbReference type="AlphaFoldDB" id="A0A0R2L656"/>
<keyword evidence="6" id="KW-1185">Reference proteome</keyword>
<dbReference type="EMBL" id="BJUD01000013">
    <property type="protein sequence ID" value="GEK28584.1"/>
    <property type="molecule type" value="Genomic_DNA"/>
</dbReference>
<organism evidence="5 6">
    <name type="scientific">Furfurilactobacillus siliginis</name>
    <dbReference type="NCBI Taxonomy" id="348151"/>
    <lineage>
        <taxon>Bacteria</taxon>
        <taxon>Bacillati</taxon>
        <taxon>Bacillota</taxon>
        <taxon>Bacilli</taxon>
        <taxon>Lactobacillales</taxon>
        <taxon>Lactobacillaceae</taxon>
        <taxon>Furfurilactobacillus</taxon>
    </lineage>
</organism>
<evidence type="ECO:0000313" key="4">
    <source>
        <dbReference type="EMBL" id="GEK28584.1"/>
    </source>
</evidence>
<dbReference type="OrthoDB" id="110915at2"/>
<dbReference type="GO" id="GO:0016651">
    <property type="term" value="F:oxidoreductase activity, acting on NAD(P)H"/>
    <property type="evidence" value="ECO:0007669"/>
    <property type="project" value="TreeGrafter"/>
</dbReference>
<keyword evidence="2" id="KW-0560">Oxidoreductase</keyword>
<dbReference type="Gene3D" id="3.90.180.10">
    <property type="entry name" value="Medium-chain alcohol dehydrogenases, catalytic domain"/>
    <property type="match status" value="1"/>
</dbReference>
<dbReference type="InterPro" id="IPR011032">
    <property type="entry name" value="GroES-like_sf"/>
</dbReference>
<evidence type="ECO:0000256" key="1">
    <source>
        <dbReference type="ARBA" id="ARBA00022857"/>
    </source>
</evidence>
<proteinExistence type="predicted"/>
<dbReference type="Proteomes" id="UP000051139">
    <property type="component" value="Unassembled WGS sequence"/>
</dbReference>
<keyword evidence="1" id="KW-0521">NADP</keyword>
<reference evidence="4 7" key="2">
    <citation type="submission" date="2019-07" db="EMBL/GenBank/DDBJ databases">
        <title>Whole genome shotgun sequence of Lactobacillus siliginis NBRC 101315.</title>
        <authorList>
            <person name="Hosoyama A."/>
            <person name="Uohara A."/>
            <person name="Ohji S."/>
            <person name="Ichikawa N."/>
        </authorList>
    </citation>
    <scope>NUCLEOTIDE SEQUENCE [LARGE SCALE GENOMIC DNA]</scope>
    <source>
        <strain evidence="4 7">NBRC 101315</strain>
    </source>
</reference>
<name>A0A0R2L656_9LACO</name>
<dbReference type="RefSeq" id="WP_057808534.1">
    <property type="nucleotide sequence ID" value="NZ_BJUD01000013.1"/>
</dbReference>
<dbReference type="PANTHER" id="PTHR48106">
    <property type="entry name" value="QUINONE OXIDOREDUCTASE PIG3-RELATED"/>
    <property type="match status" value="1"/>
</dbReference>
<evidence type="ECO:0000259" key="3">
    <source>
        <dbReference type="Pfam" id="PF08240"/>
    </source>
</evidence>